<sequence length="314" mass="34727">MNEAKFVHPNPSSTDWSFRKIAAMLSAGWHILLAFVIGMLLLAILYLALSTPKYTTILKVVPIASQNPGVSGRLGGLASLAGVSLGLSGQDSDFGLFLDGLKSRETAAAVAGEHEIVSRMFPAEWNQTTKSWLPPPETILSRLKRSLLGPNESWRAPDASRVQEFITTNVKVVVSQDSSIVLVSMENADPEFARNLISRLAYHSDRLNRERALVRAADHVRFLETELARETLAVQRDSLTELLTQQLRTRMMASSNLPYSADIFSAASTVDRPTSPNRPLILIGALVFGHFLGILALFAREEWRNEKQQEEFGK</sequence>
<dbReference type="InterPro" id="IPR050445">
    <property type="entry name" value="Bact_polysacc_biosynth/exp"/>
</dbReference>
<dbReference type="RefSeq" id="WP_140926641.1">
    <property type="nucleotide sequence ID" value="NZ_VFSU01000011.1"/>
</dbReference>
<keyword evidence="3" id="KW-1185">Reference proteome</keyword>
<dbReference type="GO" id="GO:0005886">
    <property type="term" value="C:plasma membrane"/>
    <property type="evidence" value="ECO:0007669"/>
    <property type="project" value="TreeGrafter"/>
</dbReference>
<accession>A0A501XSV5</accession>
<dbReference type="Proteomes" id="UP000319897">
    <property type="component" value="Unassembled WGS sequence"/>
</dbReference>
<gene>
    <name evidence="2" type="ORF">FJQ54_02000</name>
</gene>
<evidence type="ECO:0000256" key="1">
    <source>
        <dbReference type="SAM" id="Phobius"/>
    </source>
</evidence>
<dbReference type="OrthoDB" id="7350781at2"/>
<dbReference type="EMBL" id="VFSU01000011">
    <property type="protein sequence ID" value="TPE63656.1"/>
    <property type="molecule type" value="Genomic_DNA"/>
</dbReference>
<keyword evidence="1" id="KW-0472">Membrane</keyword>
<dbReference type="AlphaFoldDB" id="A0A501XSV5"/>
<dbReference type="PANTHER" id="PTHR32309">
    <property type="entry name" value="TYROSINE-PROTEIN KINASE"/>
    <property type="match status" value="1"/>
</dbReference>
<keyword evidence="1" id="KW-0812">Transmembrane</keyword>
<evidence type="ECO:0000313" key="2">
    <source>
        <dbReference type="EMBL" id="TPE63656.1"/>
    </source>
</evidence>
<name>A0A501XSV5_9SPHN</name>
<evidence type="ECO:0000313" key="3">
    <source>
        <dbReference type="Proteomes" id="UP000319897"/>
    </source>
</evidence>
<dbReference type="PANTHER" id="PTHR32309:SF13">
    <property type="entry name" value="FERRIC ENTEROBACTIN TRANSPORT PROTEIN FEPE"/>
    <property type="match status" value="1"/>
</dbReference>
<evidence type="ECO:0008006" key="4">
    <source>
        <dbReference type="Google" id="ProtNLM"/>
    </source>
</evidence>
<organism evidence="2 3">
    <name type="scientific">Sandaracinobacter neustonicus</name>
    <dbReference type="NCBI Taxonomy" id="1715348"/>
    <lineage>
        <taxon>Bacteria</taxon>
        <taxon>Pseudomonadati</taxon>
        <taxon>Pseudomonadota</taxon>
        <taxon>Alphaproteobacteria</taxon>
        <taxon>Sphingomonadales</taxon>
        <taxon>Sphingosinicellaceae</taxon>
        <taxon>Sandaracinobacter</taxon>
    </lineage>
</organism>
<feature type="transmembrane region" description="Helical" evidence="1">
    <location>
        <begin position="280"/>
        <end position="299"/>
    </location>
</feature>
<proteinExistence type="predicted"/>
<reference evidence="2 3" key="1">
    <citation type="submission" date="2019-06" db="EMBL/GenBank/DDBJ databases">
        <authorList>
            <person name="Lee I."/>
            <person name="Jang G.I."/>
            <person name="Hwang C.Y."/>
        </authorList>
    </citation>
    <scope>NUCLEOTIDE SEQUENCE [LARGE SCALE GENOMIC DNA]</scope>
    <source>
        <strain evidence="2 3">PAMC 28131</strain>
    </source>
</reference>
<feature type="transmembrane region" description="Helical" evidence="1">
    <location>
        <begin position="21"/>
        <end position="49"/>
    </location>
</feature>
<keyword evidence="1" id="KW-1133">Transmembrane helix</keyword>
<comment type="caution">
    <text evidence="2">The sequence shown here is derived from an EMBL/GenBank/DDBJ whole genome shotgun (WGS) entry which is preliminary data.</text>
</comment>
<dbReference type="GO" id="GO:0004713">
    <property type="term" value="F:protein tyrosine kinase activity"/>
    <property type="evidence" value="ECO:0007669"/>
    <property type="project" value="TreeGrafter"/>
</dbReference>
<protein>
    <recommendedName>
        <fullName evidence="4">Polysaccharide chain length determinant N-terminal domain-containing protein</fullName>
    </recommendedName>
</protein>